<dbReference type="PRINTS" id="PR01243">
    <property type="entry name" value="NUCDPKINASE"/>
</dbReference>
<comment type="catalytic activity">
    <reaction evidence="8">
        <text>a 2'-deoxyribonucleoside 5'-diphosphate + ATP = a 2'-deoxyribonucleoside 5'-triphosphate + ADP</text>
        <dbReference type="Rhea" id="RHEA:44640"/>
        <dbReference type="ChEBI" id="CHEBI:30616"/>
        <dbReference type="ChEBI" id="CHEBI:61560"/>
        <dbReference type="ChEBI" id="CHEBI:73316"/>
        <dbReference type="ChEBI" id="CHEBI:456216"/>
        <dbReference type="EC" id="2.7.4.6"/>
    </reaction>
</comment>
<dbReference type="GO" id="GO:0006228">
    <property type="term" value="P:UTP biosynthetic process"/>
    <property type="evidence" value="ECO:0007669"/>
    <property type="project" value="UniProtKB-UniRule"/>
</dbReference>
<accession>A0A1H6MWM1</accession>
<dbReference type="Pfam" id="PF00334">
    <property type="entry name" value="NDK"/>
    <property type="match status" value="1"/>
</dbReference>
<feature type="binding site" evidence="8 9">
    <location>
        <position position="93"/>
    </location>
    <ligand>
        <name>ATP</name>
        <dbReference type="ChEBI" id="CHEBI:30616"/>
    </ligand>
</feature>
<reference evidence="12 13" key="1">
    <citation type="submission" date="2016-10" db="EMBL/GenBank/DDBJ databases">
        <authorList>
            <person name="de Groot N.N."/>
        </authorList>
    </citation>
    <scope>NUCLEOTIDE SEQUENCE [LARGE SCALE GENOMIC DNA]</scope>
    <source>
        <strain evidence="12 13">CGMCC 1.10825</strain>
    </source>
</reference>
<keyword evidence="8" id="KW-0479">Metal-binding</keyword>
<evidence type="ECO:0000259" key="11">
    <source>
        <dbReference type="SMART" id="SM00562"/>
    </source>
</evidence>
<dbReference type="EMBL" id="FNXE01000065">
    <property type="protein sequence ID" value="SEI02422.1"/>
    <property type="molecule type" value="Genomic_DNA"/>
</dbReference>
<feature type="domain" description="Nucleoside diphosphate kinase-like" evidence="11">
    <location>
        <begin position="3"/>
        <end position="137"/>
    </location>
</feature>
<dbReference type="AlphaFoldDB" id="A0A1H6MWM1"/>
<dbReference type="CDD" id="cd04413">
    <property type="entry name" value="NDPk_I"/>
    <property type="match status" value="1"/>
</dbReference>
<evidence type="ECO:0000256" key="5">
    <source>
        <dbReference type="ARBA" id="ARBA00022741"/>
    </source>
</evidence>
<evidence type="ECO:0000256" key="2">
    <source>
        <dbReference type="ARBA" id="ARBA00008142"/>
    </source>
</evidence>
<feature type="binding site" evidence="8 9">
    <location>
        <position position="87"/>
    </location>
    <ligand>
        <name>ATP</name>
        <dbReference type="ChEBI" id="CHEBI:30616"/>
    </ligand>
</feature>
<keyword evidence="5 8" id="KW-0547">Nucleotide-binding</keyword>
<dbReference type="PANTHER" id="PTHR46161:SF3">
    <property type="entry name" value="NUCLEOSIDE DIPHOSPHATE KINASE DDB_G0292928-RELATED"/>
    <property type="match status" value="1"/>
</dbReference>
<gene>
    <name evidence="8" type="primary">ndk</name>
    <name evidence="12" type="ORF">SAMN02927937_02811</name>
</gene>
<proteinExistence type="inferred from homology"/>
<evidence type="ECO:0000256" key="10">
    <source>
        <dbReference type="RuleBase" id="RU004011"/>
    </source>
</evidence>
<keyword evidence="4 8" id="KW-0808">Transferase</keyword>
<feature type="binding site" evidence="8 9">
    <location>
        <position position="11"/>
    </location>
    <ligand>
        <name>ATP</name>
        <dbReference type="ChEBI" id="CHEBI:30616"/>
    </ligand>
</feature>
<dbReference type="PROSITE" id="PS51374">
    <property type="entry name" value="NDPK_LIKE"/>
    <property type="match status" value="1"/>
</dbReference>
<dbReference type="NCBIfam" id="NF001908">
    <property type="entry name" value="PRK00668.1"/>
    <property type="match status" value="1"/>
</dbReference>
<evidence type="ECO:0000256" key="9">
    <source>
        <dbReference type="PROSITE-ProRule" id="PRU00706"/>
    </source>
</evidence>
<dbReference type="GO" id="GO:0046872">
    <property type="term" value="F:metal ion binding"/>
    <property type="evidence" value="ECO:0007669"/>
    <property type="project" value="UniProtKB-KW"/>
</dbReference>
<organism evidence="12 13">
    <name type="scientific">Paenimyroides marinum</name>
    <dbReference type="NCBI Taxonomy" id="1159016"/>
    <lineage>
        <taxon>Bacteria</taxon>
        <taxon>Pseudomonadati</taxon>
        <taxon>Bacteroidota</taxon>
        <taxon>Flavobacteriia</taxon>
        <taxon>Flavobacteriales</taxon>
        <taxon>Flavobacteriaceae</taxon>
        <taxon>Paenimyroides</taxon>
    </lineage>
</organism>
<comment type="subunit">
    <text evidence="8">Homotetramer.</text>
</comment>
<dbReference type="Gene3D" id="3.30.70.141">
    <property type="entry name" value="Nucleoside diphosphate kinase-like domain"/>
    <property type="match status" value="1"/>
</dbReference>
<feature type="binding site" evidence="8 9">
    <location>
        <position position="114"/>
    </location>
    <ligand>
        <name>ATP</name>
        <dbReference type="ChEBI" id="CHEBI:30616"/>
    </ligand>
</feature>
<sequence>MAGTRTFTMIKPDAVEAGSIGGILNMITEGGFRIVAMKLTQLTVADAKKFYEVHAERPFYGELVEFMSRGPIVAAILEKENAVEDFRTLIGATNPADAAEGTIRKKYAKSIGENAVHGSDSDENAEIEAAFHFAGREQF</sequence>
<dbReference type="InterPro" id="IPR001564">
    <property type="entry name" value="Nucleoside_diP_kinase"/>
</dbReference>
<evidence type="ECO:0000313" key="13">
    <source>
        <dbReference type="Proteomes" id="UP000199634"/>
    </source>
</evidence>
<comment type="cofactor">
    <cofactor evidence="1 8">
        <name>Mg(2+)</name>
        <dbReference type="ChEBI" id="CHEBI:18420"/>
    </cofactor>
</comment>
<evidence type="ECO:0000256" key="8">
    <source>
        <dbReference type="HAMAP-Rule" id="MF_00451"/>
    </source>
</evidence>
<feature type="binding site" evidence="8 9">
    <location>
        <position position="104"/>
    </location>
    <ligand>
        <name>ATP</name>
        <dbReference type="ChEBI" id="CHEBI:30616"/>
    </ligand>
</feature>
<dbReference type="FunFam" id="3.30.70.141:FF:000039">
    <property type="entry name" value="Nucleoside diphosphate kinase B"/>
    <property type="match status" value="1"/>
</dbReference>
<comment type="function">
    <text evidence="8">Major role in the synthesis of nucleoside triphosphates other than ATP. The ATP gamma phosphate is transferred to the NDP beta phosphate via a ping-pong mechanism, using a phosphorylated active-site intermediate.</text>
</comment>
<keyword evidence="13" id="KW-1185">Reference proteome</keyword>
<dbReference type="GO" id="GO:0006241">
    <property type="term" value="P:CTP biosynthetic process"/>
    <property type="evidence" value="ECO:0007669"/>
    <property type="project" value="UniProtKB-UniRule"/>
</dbReference>
<evidence type="ECO:0000256" key="4">
    <source>
        <dbReference type="ARBA" id="ARBA00022679"/>
    </source>
</evidence>
<keyword evidence="8" id="KW-0963">Cytoplasm</keyword>
<dbReference type="RefSeq" id="WP_091102645.1">
    <property type="nucleotide sequence ID" value="NZ_FNXE01000065.1"/>
</dbReference>
<feature type="binding site" evidence="8 9">
    <location>
        <position position="59"/>
    </location>
    <ligand>
        <name>ATP</name>
        <dbReference type="ChEBI" id="CHEBI:30616"/>
    </ligand>
</feature>
<keyword evidence="3 8" id="KW-0597">Phosphoprotein</keyword>
<evidence type="ECO:0000256" key="7">
    <source>
        <dbReference type="ARBA" id="ARBA00022840"/>
    </source>
</evidence>
<feature type="active site" description="Pros-phosphohistidine intermediate" evidence="8 9">
    <location>
        <position position="117"/>
    </location>
</feature>
<evidence type="ECO:0000313" key="12">
    <source>
        <dbReference type="EMBL" id="SEI02422.1"/>
    </source>
</evidence>
<comment type="catalytic activity">
    <reaction evidence="8">
        <text>a ribonucleoside 5'-diphosphate + ATP = a ribonucleoside 5'-triphosphate + ADP</text>
        <dbReference type="Rhea" id="RHEA:18113"/>
        <dbReference type="ChEBI" id="CHEBI:30616"/>
        <dbReference type="ChEBI" id="CHEBI:57930"/>
        <dbReference type="ChEBI" id="CHEBI:61557"/>
        <dbReference type="ChEBI" id="CHEBI:456216"/>
        <dbReference type="EC" id="2.7.4.6"/>
    </reaction>
</comment>
<dbReference type="Proteomes" id="UP000199634">
    <property type="component" value="Unassembled WGS sequence"/>
</dbReference>
<dbReference type="SMART" id="SM00562">
    <property type="entry name" value="NDK"/>
    <property type="match status" value="1"/>
</dbReference>
<evidence type="ECO:0000256" key="6">
    <source>
        <dbReference type="ARBA" id="ARBA00022777"/>
    </source>
</evidence>
<keyword evidence="8" id="KW-0546">Nucleotide metabolism</keyword>
<dbReference type="OrthoDB" id="9801161at2"/>
<keyword evidence="6 8" id="KW-0418">Kinase</keyword>
<dbReference type="GO" id="GO:0004550">
    <property type="term" value="F:nucleoside diphosphate kinase activity"/>
    <property type="evidence" value="ECO:0007669"/>
    <property type="project" value="UniProtKB-UniRule"/>
</dbReference>
<protein>
    <recommendedName>
        <fullName evidence="8">Nucleoside diphosphate kinase</fullName>
        <shortName evidence="8">NDK</shortName>
        <shortName evidence="8">NDP kinase</shortName>
        <ecNumber evidence="8">2.7.4.6</ecNumber>
    </recommendedName>
    <alternativeName>
        <fullName evidence="8">Nucleoside-2-P kinase</fullName>
    </alternativeName>
</protein>
<keyword evidence="8" id="KW-0460">Magnesium</keyword>
<comment type="similarity">
    <text evidence="2 8 9 10">Belongs to the NDK family.</text>
</comment>
<dbReference type="GO" id="GO:0005524">
    <property type="term" value="F:ATP binding"/>
    <property type="evidence" value="ECO:0007669"/>
    <property type="project" value="UniProtKB-UniRule"/>
</dbReference>
<name>A0A1H6MWM1_9FLAO</name>
<comment type="subcellular location">
    <subcellularLocation>
        <location evidence="8">Cytoplasm</location>
    </subcellularLocation>
</comment>
<dbReference type="EC" id="2.7.4.6" evidence="8"/>
<keyword evidence="7 8" id="KW-0067">ATP-binding</keyword>
<dbReference type="SUPFAM" id="SSF54919">
    <property type="entry name" value="Nucleoside diphosphate kinase, NDK"/>
    <property type="match status" value="1"/>
</dbReference>
<dbReference type="PANTHER" id="PTHR46161">
    <property type="entry name" value="NUCLEOSIDE DIPHOSPHATE KINASE"/>
    <property type="match status" value="1"/>
</dbReference>
<dbReference type="InterPro" id="IPR036850">
    <property type="entry name" value="NDK-like_dom_sf"/>
</dbReference>
<evidence type="ECO:0000256" key="3">
    <source>
        <dbReference type="ARBA" id="ARBA00022553"/>
    </source>
</evidence>
<dbReference type="InterPro" id="IPR034907">
    <property type="entry name" value="NDK-like_dom"/>
</dbReference>
<dbReference type="GO" id="GO:0005737">
    <property type="term" value="C:cytoplasm"/>
    <property type="evidence" value="ECO:0007669"/>
    <property type="project" value="UniProtKB-SubCell"/>
</dbReference>
<dbReference type="HAMAP" id="MF_00451">
    <property type="entry name" value="NDP_kinase"/>
    <property type="match status" value="1"/>
</dbReference>
<dbReference type="STRING" id="1159016.SAMN02927937_02811"/>
<dbReference type="NCBIfam" id="NF011116">
    <property type="entry name" value="PRK14545.1"/>
    <property type="match status" value="1"/>
</dbReference>
<dbReference type="GO" id="GO:0006183">
    <property type="term" value="P:GTP biosynthetic process"/>
    <property type="evidence" value="ECO:0007669"/>
    <property type="project" value="UniProtKB-UniRule"/>
</dbReference>
<evidence type="ECO:0000256" key="1">
    <source>
        <dbReference type="ARBA" id="ARBA00001946"/>
    </source>
</evidence>